<dbReference type="RefSeq" id="WP_044627492.1">
    <property type="nucleotide sequence ID" value="NZ_JTDV01000016.1"/>
</dbReference>
<name>A0A0D7VWL1_9FLAO</name>
<accession>A0A0D7VWL1</accession>
<comment type="caution">
    <text evidence="4">The sequence shown here is derived from an EMBL/GenBank/DDBJ whole genome shotgun (WGS) entry which is preliminary data.</text>
</comment>
<sequence length="107" mass="12559">MQRDYFLRFNIAGFSYYEGAIAFKKLQIGKKLNLKPEPKNVHDKHAVEIYFKTLKLGYIPRQDSRKIALLLKYGFDKFQARIQCINPEAHPEAQIEVILYLVEKKAV</sequence>
<protein>
    <recommendedName>
        <fullName evidence="3">HIRAN domain-containing protein</fullName>
    </recommendedName>
</protein>
<dbReference type="GO" id="GO:0003676">
    <property type="term" value="F:nucleic acid binding"/>
    <property type="evidence" value="ECO:0007669"/>
    <property type="project" value="InterPro"/>
</dbReference>
<dbReference type="PATRIC" id="fig|1382798.3.peg.1672"/>
<keyword evidence="1" id="KW-0479">Metal-binding</keyword>
<dbReference type="Pfam" id="PF08797">
    <property type="entry name" value="HIRAN"/>
    <property type="match status" value="1"/>
</dbReference>
<dbReference type="InterPro" id="IPR014905">
    <property type="entry name" value="HIRAN"/>
</dbReference>
<keyword evidence="2" id="KW-0378">Hydrolase</keyword>
<dbReference type="OrthoDB" id="9812156at2"/>
<organism evidence="4 5">
    <name type="scientific">Neotamlana nanhaiensis</name>
    <dbReference type="NCBI Taxonomy" id="1382798"/>
    <lineage>
        <taxon>Bacteria</taxon>
        <taxon>Pseudomonadati</taxon>
        <taxon>Bacteroidota</taxon>
        <taxon>Flavobacteriia</taxon>
        <taxon>Flavobacteriales</taxon>
        <taxon>Flavobacteriaceae</taxon>
        <taxon>Neotamlana</taxon>
    </lineage>
</organism>
<dbReference type="Gene3D" id="3.30.70.2330">
    <property type="match status" value="1"/>
</dbReference>
<evidence type="ECO:0000313" key="4">
    <source>
        <dbReference type="EMBL" id="KJD31245.1"/>
    </source>
</evidence>
<gene>
    <name evidence="4" type="ORF">PK35_15530</name>
</gene>
<evidence type="ECO:0000259" key="3">
    <source>
        <dbReference type="SMART" id="SM00910"/>
    </source>
</evidence>
<dbReference type="GO" id="GO:0016818">
    <property type="term" value="F:hydrolase activity, acting on acid anhydrides, in phosphorus-containing anhydrides"/>
    <property type="evidence" value="ECO:0007669"/>
    <property type="project" value="InterPro"/>
</dbReference>
<evidence type="ECO:0000256" key="2">
    <source>
        <dbReference type="ARBA" id="ARBA00022801"/>
    </source>
</evidence>
<dbReference type="EMBL" id="JTDV01000016">
    <property type="protein sequence ID" value="KJD31245.1"/>
    <property type="molecule type" value="Genomic_DNA"/>
</dbReference>
<dbReference type="GO" id="GO:0008270">
    <property type="term" value="F:zinc ion binding"/>
    <property type="evidence" value="ECO:0007669"/>
    <property type="project" value="InterPro"/>
</dbReference>
<evidence type="ECO:0000313" key="5">
    <source>
        <dbReference type="Proteomes" id="UP000032361"/>
    </source>
</evidence>
<proteinExistence type="predicted"/>
<reference evidence="4 5" key="1">
    <citation type="journal article" date="2015" name="Antonie Van Leeuwenhoek">
        <title>Tamlana nanhaiensis sp. nov., isolated from surface seawater collected from the South China Sea.</title>
        <authorList>
            <person name="Liu X."/>
            <person name="Lai Q."/>
            <person name="Du Y."/>
            <person name="Li G."/>
            <person name="Sun F."/>
            <person name="Shao Z."/>
        </authorList>
    </citation>
    <scope>NUCLEOTIDE SEQUENCE [LARGE SCALE GENOMIC DNA]</scope>
    <source>
        <strain evidence="4 5">FHC16</strain>
    </source>
</reference>
<evidence type="ECO:0000256" key="1">
    <source>
        <dbReference type="ARBA" id="ARBA00022723"/>
    </source>
</evidence>
<dbReference type="SMART" id="SM00910">
    <property type="entry name" value="HIRAN"/>
    <property type="match status" value="1"/>
</dbReference>
<feature type="domain" description="HIRAN" evidence="3">
    <location>
        <begin position="4"/>
        <end position="103"/>
    </location>
</feature>
<keyword evidence="5" id="KW-1185">Reference proteome</keyword>
<dbReference type="AlphaFoldDB" id="A0A0D7VWL1"/>
<dbReference type="Proteomes" id="UP000032361">
    <property type="component" value="Unassembled WGS sequence"/>
</dbReference>
<dbReference type="STRING" id="1382798.PK35_15530"/>